<dbReference type="RefSeq" id="WP_120118325.1">
    <property type="nucleotide sequence ID" value="NZ_QYTW02000030.1"/>
</dbReference>
<comment type="caution">
    <text evidence="1">The sequence shown here is derived from an EMBL/GenBank/DDBJ whole genome shotgun (WGS) entry which is preliminary data.</text>
</comment>
<name>A0A429X2S9_SIMTE</name>
<dbReference type="InterPro" id="IPR021080">
    <property type="entry name" value="Minor_capsid_protein"/>
</dbReference>
<evidence type="ECO:0000313" key="1">
    <source>
        <dbReference type="EMBL" id="RST57678.1"/>
    </source>
</evidence>
<gene>
    <name evidence="1" type="ORF">D5F11_021705</name>
</gene>
<sequence>MVQVNINITGVRRKLSSQAQQQGQRALANQALADMNPFVPADETTLRQSATIATDGSAVNYNTPYAKAQFYGRVGKGGYPVRNYTTPGTGPRWDEKAKSIHMKDWEDAFKKGADW</sequence>
<organism evidence="1 2">
    <name type="scientific">Siminovitchia terrae</name>
    <name type="common">Bacillus terrae</name>
    <dbReference type="NCBI Taxonomy" id="1914933"/>
    <lineage>
        <taxon>Bacteria</taxon>
        <taxon>Bacillati</taxon>
        <taxon>Bacillota</taxon>
        <taxon>Bacilli</taxon>
        <taxon>Bacillales</taxon>
        <taxon>Bacillaceae</taxon>
        <taxon>Siminovitchia</taxon>
    </lineage>
</organism>
<evidence type="ECO:0000313" key="2">
    <source>
        <dbReference type="Proteomes" id="UP000287296"/>
    </source>
</evidence>
<reference evidence="1 2" key="1">
    <citation type="submission" date="2018-12" db="EMBL/GenBank/DDBJ databases">
        <authorList>
            <person name="Sun L."/>
            <person name="Chen Z."/>
        </authorList>
    </citation>
    <scope>NUCLEOTIDE SEQUENCE [LARGE SCALE GENOMIC DNA]</scope>
    <source>
        <strain evidence="1 2">LMG 29736</strain>
    </source>
</reference>
<dbReference type="EMBL" id="QYTW02000030">
    <property type="protein sequence ID" value="RST57678.1"/>
    <property type="molecule type" value="Genomic_DNA"/>
</dbReference>
<accession>A0A429X2S9</accession>
<dbReference type="Proteomes" id="UP000287296">
    <property type="component" value="Unassembled WGS sequence"/>
</dbReference>
<protein>
    <submittedName>
        <fullName evidence="1">Capsid protein</fullName>
    </submittedName>
</protein>
<dbReference type="OrthoDB" id="2221953at2"/>
<proteinExistence type="predicted"/>
<dbReference type="AlphaFoldDB" id="A0A429X2S9"/>
<dbReference type="Pfam" id="PF11114">
    <property type="entry name" value="Minor_capsid_2"/>
    <property type="match status" value="1"/>
</dbReference>